<reference evidence="2" key="1">
    <citation type="submission" date="2014-12" db="EMBL/GenBank/DDBJ databases">
        <title>Genome Sequence of Valsa Canker Pathogens Uncovers a Specific Adaption of Colonization on Woody Bark.</title>
        <authorList>
            <person name="Yin Z."/>
            <person name="Liu H."/>
            <person name="Gao X."/>
            <person name="Li Z."/>
            <person name="Song N."/>
            <person name="Ke X."/>
            <person name="Dai Q."/>
            <person name="Wu Y."/>
            <person name="Sun Y."/>
            <person name="Xu J.-R."/>
            <person name="Kang Z.K."/>
            <person name="Wang L."/>
            <person name="Huang L."/>
        </authorList>
    </citation>
    <scope>NUCLEOTIDE SEQUENCE [LARGE SCALE GENOMIC DNA]</scope>
    <source>
        <strain evidence="2">03-8</strain>
    </source>
</reference>
<evidence type="ECO:0000313" key="2">
    <source>
        <dbReference type="EMBL" id="KUI64843.1"/>
    </source>
</evidence>
<protein>
    <submittedName>
        <fullName evidence="2">Uncharacterized protein</fullName>
    </submittedName>
</protein>
<feature type="region of interest" description="Disordered" evidence="1">
    <location>
        <begin position="67"/>
        <end position="125"/>
    </location>
</feature>
<dbReference type="AlphaFoldDB" id="A0A194VLL1"/>
<gene>
    <name evidence="2" type="ORF">VM1G_01269</name>
</gene>
<feature type="compositionally biased region" description="Polar residues" evidence="1">
    <location>
        <begin position="102"/>
        <end position="120"/>
    </location>
</feature>
<feature type="compositionally biased region" description="Low complexity" evidence="1">
    <location>
        <begin position="79"/>
        <end position="89"/>
    </location>
</feature>
<feature type="compositionally biased region" description="Low complexity" evidence="1">
    <location>
        <begin position="352"/>
        <end position="361"/>
    </location>
</feature>
<feature type="compositionally biased region" description="Low complexity" evidence="1">
    <location>
        <begin position="312"/>
        <end position="334"/>
    </location>
</feature>
<proteinExistence type="predicted"/>
<feature type="region of interest" description="Disordered" evidence="1">
    <location>
        <begin position="432"/>
        <end position="471"/>
    </location>
</feature>
<feature type="region of interest" description="Disordered" evidence="1">
    <location>
        <begin position="285"/>
        <end position="394"/>
    </location>
</feature>
<dbReference type="Proteomes" id="UP000078559">
    <property type="component" value="Chromosome 1"/>
</dbReference>
<dbReference type="OrthoDB" id="5387995at2759"/>
<evidence type="ECO:0000313" key="3">
    <source>
        <dbReference type="Proteomes" id="UP000078559"/>
    </source>
</evidence>
<organism evidence="2 3">
    <name type="scientific">Cytospora mali</name>
    <name type="common">Apple Valsa canker fungus</name>
    <name type="synonym">Valsa mali</name>
    <dbReference type="NCBI Taxonomy" id="578113"/>
    <lineage>
        <taxon>Eukaryota</taxon>
        <taxon>Fungi</taxon>
        <taxon>Dikarya</taxon>
        <taxon>Ascomycota</taxon>
        <taxon>Pezizomycotina</taxon>
        <taxon>Sordariomycetes</taxon>
        <taxon>Sordariomycetidae</taxon>
        <taxon>Diaporthales</taxon>
        <taxon>Cytosporaceae</taxon>
        <taxon>Cytospora</taxon>
    </lineage>
</organism>
<evidence type="ECO:0000256" key="1">
    <source>
        <dbReference type="SAM" id="MobiDB-lite"/>
    </source>
</evidence>
<dbReference type="EMBL" id="CM003098">
    <property type="protein sequence ID" value="KUI64843.1"/>
    <property type="molecule type" value="Genomic_DNA"/>
</dbReference>
<feature type="compositionally biased region" description="Basic and acidic residues" evidence="1">
    <location>
        <begin position="437"/>
        <end position="458"/>
    </location>
</feature>
<accession>A0A194VLL1</accession>
<sequence length="471" mass="51843">MALFVRRLNQSSFHDTSLRPSQDEAFAETIPLGYYNRSLEVDQSSEETSRMVIHADFQGRYDHVFEKAPASRDQRPMPSHASSSTSRSSAIVPNASCRDPSMSPSPAPSLQWQEFHTSTAPEGRPEFYRTASKRRRSIHDVDGPHTGSLGCKKRRLRRELITSRLSRPFSSPATHILNREAAAGGKRFLKMAAAAAARKVTSVVIPTPPPTDWDLGKKVAAAQVATVIPANNIHPLAPAEMVRRAAIMNRFRIRVCDEARQRGDRTDLEMTASAALLRASTGHHGVGFVADPRASVRRTPADSRPNSRLQQTISTLSTPSTTTSASRWATTSGTVVSRRAEPQQPSHNYRTSRSSSPGSPSKAVRPLDSRCPSPRLRPLRSPERPAVRNQDLNSAVDDDQLLTFSATDYSDDFADPDDGEIYTDFSLIFGGSGGEKVATDSERDPVEYSSGADEHFEDYMDDLDGIPWDAR</sequence>
<name>A0A194VLL1_CYTMA</name>
<keyword evidence="3" id="KW-1185">Reference proteome</keyword>